<comment type="caution">
    <text evidence="1">The sequence shown here is derived from an EMBL/GenBank/DDBJ whole genome shotgun (WGS) entry which is preliminary data.</text>
</comment>
<accession>A0A8T1FJ93</accession>
<reference evidence="1" key="1">
    <citation type="submission" date="2018-10" db="EMBL/GenBank/DDBJ databases">
        <title>Effector identification in a new, highly contiguous assembly of the strawberry crown rot pathogen Phytophthora cactorum.</title>
        <authorList>
            <person name="Armitage A.D."/>
            <person name="Nellist C.F."/>
            <person name="Bates H."/>
            <person name="Vickerstaff R.J."/>
            <person name="Harrison R.J."/>
        </authorList>
    </citation>
    <scope>NUCLEOTIDE SEQUENCE</scope>
    <source>
        <strain evidence="1">P415</strain>
    </source>
</reference>
<evidence type="ECO:0000313" key="1">
    <source>
        <dbReference type="EMBL" id="KAG2974039.1"/>
    </source>
</evidence>
<sequence length="104" mass="11140">MSSRRVARINSEAQKDFDDCPSASVRSASSDGATVAYKFVEAKAAGDDTKRREGRDVVLVCVPKDVNACEKSVLSSGPTAFELRISTSSASVPSQDDSRQLRGR</sequence>
<dbReference type="AlphaFoldDB" id="A0A8T1FJ93"/>
<protein>
    <submittedName>
        <fullName evidence="1">Uncharacterized protein</fullName>
    </submittedName>
</protein>
<name>A0A8T1FJ93_9STRA</name>
<dbReference type="EMBL" id="RCML01000550">
    <property type="protein sequence ID" value="KAG2974039.1"/>
    <property type="molecule type" value="Genomic_DNA"/>
</dbReference>
<organism evidence="1 2">
    <name type="scientific">Phytophthora cactorum</name>
    <dbReference type="NCBI Taxonomy" id="29920"/>
    <lineage>
        <taxon>Eukaryota</taxon>
        <taxon>Sar</taxon>
        <taxon>Stramenopiles</taxon>
        <taxon>Oomycota</taxon>
        <taxon>Peronosporomycetes</taxon>
        <taxon>Peronosporales</taxon>
        <taxon>Peronosporaceae</taxon>
        <taxon>Phytophthora</taxon>
    </lineage>
</organism>
<evidence type="ECO:0000313" key="2">
    <source>
        <dbReference type="Proteomes" id="UP000697107"/>
    </source>
</evidence>
<dbReference type="VEuPathDB" id="FungiDB:PC110_g21568"/>
<gene>
    <name evidence="1" type="ORF">PC118_g14772</name>
</gene>
<dbReference type="Proteomes" id="UP000697107">
    <property type="component" value="Unassembled WGS sequence"/>
</dbReference>
<proteinExistence type="predicted"/>